<comment type="caution">
    <text evidence="1">The sequence shown here is derived from an EMBL/GenBank/DDBJ whole genome shotgun (WGS) entry which is preliminary data.</text>
</comment>
<gene>
    <name evidence="1" type="ORF">LCGC14_1477820</name>
</gene>
<dbReference type="AlphaFoldDB" id="A0A0F9JAI1"/>
<accession>A0A0F9JAI1</accession>
<dbReference type="EMBL" id="LAZR01010466">
    <property type="protein sequence ID" value="KKM66774.1"/>
    <property type="molecule type" value="Genomic_DNA"/>
</dbReference>
<name>A0A0F9JAI1_9ZZZZ</name>
<organism evidence="1">
    <name type="scientific">marine sediment metagenome</name>
    <dbReference type="NCBI Taxonomy" id="412755"/>
    <lineage>
        <taxon>unclassified sequences</taxon>
        <taxon>metagenomes</taxon>
        <taxon>ecological metagenomes</taxon>
    </lineage>
</organism>
<sequence>MEPRERAKLLALLRQLADSYPRRPTPDDPYWAALALEIKRCRGMLEAAVAPSVRVFGRVRAGLLECPHCASMIEFTRRRRSDAQPLADGVGAVWDWRTGVLRCRCGKRYILGLAIWDVTTDRARRSGVPLDQIPSDQQAAELRDRIKSRYLRVAKGSRPQTSHVLIPDECSCEVDGDGRVGGNPACPVHHGKG</sequence>
<proteinExistence type="predicted"/>
<reference evidence="1" key="1">
    <citation type="journal article" date="2015" name="Nature">
        <title>Complex archaea that bridge the gap between prokaryotes and eukaryotes.</title>
        <authorList>
            <person name="Spang A."/>
            <person name="Saw J.H."/>
            <person name="Jorgensen S.L."/>
            <person name="Zaremba-Niedzwiedzka K."/>
            <person name="Martijn J."/>
            <person name="Lind A.E."/>
            <person name="van Eijk R."/>
            <person name="Schleper C."/>
            <person name="Guy L."/>
            <person name="Ettema T.J."/>
        </authorList>
    </citation>
    <scope>NUCLEOTIDE SEQUENCE</scope>
</reference>
<evidence type="ECO:0000313" key="1">
    <source>
        <dbReference type="EMBL" id="KKM66774.1"/>
    </source>
</evidence>
<protein>
    <submittedName>
        <fullName evidence="1">Uncharacterized protein</fullName>
    </submittedName>
</protein>